<reference evidence="5" key="1">
    <citation type="journal article" date="2015" name="Proc. Natl. Acad. Sci. U.S.A.">
        <title>Genome sequence of the Asian Tiger mosquito, Aedes albopictus, reveals insights into its biology, genetics, and evolution.</title>
        <authorList>
            <person name="Chen X.G."/>
            <person name="Jiang X."/>
            <person name="Gu J."/>
            <person name="Xu M."/>
            <person name="Wu Y."/>
            <person name="Deng Y."/>
            <person name="Zhang C."/>
            <person name="Bonizzoni M."/>
            <person name="Dermauw W."/>
            <person name="Vontas J."/>
            <person name="Armbruster P."/>
            <person name="Huang X."/>
            <person name="Yang Y."/>
            <person name="Zhang H."/>
            <person name="He W."/>
            <person name="Peng H."/>
            <person name="Liu Y."/>
            <person name="Wu K."/>
            <person name="Chen J."/>
            <person name="Lirakis M."/>
            <person name="Topalis P."/>
            <person name="Van Leeuwen T."/>
            <person name="Hall A.B."/>
            <person name="Jiang X."/>
            <person name="Thorpe C."/>
            <person name="Mueller R.L."/>
            <person name="Sun C."/>
            <person name="Waterhouse R.M."/>
            <person name="Yan G."/>
            <person name="Tu Z.J."/>
            <person name="Fang X."/>
            <person name="James A.A."/>
        </authorList>
    </citation>
    <scope>NUCLEOTIDE SEQUENCE [LARGE SCALE GENOMIC DNA]</scope>
    <source>
        <strain evidence="5">Foshan</strain>
    </source>
</reference>
<feature type="region of interest" description="Disordered" evidence="1">
    <location>
        <begin position="22"/>
        <end position="52"/>
    </location>
</feature>
<name>A0ABM1YLN3_AEDAL</name>
<dbReference type="GeneID" id="134291559"/>
<evidence type="ECO:0000313" key="4">
    <source>
        <dbReference type="EnsemblMetazoa" id="AALFPA23_010285.P14339"/>
    </source>
</evidence>
<feature type="compositionally biased region" description="Polar residues" evidence="1">
    <location>
        <begin position="38"/>
        <end position="47"/>
    </location>
</feature>
<evidence type="ECO:0000313" key="5">
    <source>
        <dbReference type="Proteomes" id="UP000069940"/>
    </source>
</evidence>
<proteinExistence type="predicted"/>
<evidence type="ECO:0000256" key="2">
    <source>
        <dbReference type="SAM" id="Phobius"/>
    </source>
</evidence>
<reference evidence="4" key="2">
    <citation type="submission" date="2025-05" db="UniProtKB">
        <authorList>
            <consortium name="EnsemblMetazoa"/>
        </authorList>
    </citation>
    <scope>IDENTIFICATION</scope>
    <source>
        <strain evidence="4">Foshan</strain>
    </source>
</reference>
<evidence type="ECO:0000259" key="3">
    <source>
        <dbReference type="Pfam" id="PF15055"/>
    </source>
</evidence>
<protein>
    <recommendedName>
        <fullName evidence="3">Distal membrane-arm assembly complex protein 1-like domain-containing protein</fullName>
    </recommendedName>
</protein>
<dbReference type="Pfam" id="PF15055">
    <property type="entry name" value="DMAC1_Dmo2"/>
    <property type="match status" value="1"/>
</dbReference>
<evidence type="ECO:0000256" key="1">
    <source>
        <dbReference type="SAM" id="MobiDB-lite"/>
    </source>
</evidence>
<feature type="transmembrane region" description="Helical" evidence="2">
    <location>
        <begin position="93"/>
        <end position="114"/>
    </location>
</feature>
<keyword evidence="5" id="KW-1185">Reference proteome</keyword>
<sequence>MLVREEGSFRNLVLRSRTQLVQPDPQHSGRFRRKRESNLNVPQSSRSRMTESVVASRHKDCLPCRIVSGTGVLGMGVYVWVQAKKRPQAVGRYAMYGVAAVAGSVGIARLLDVYPFGKPESKSKE</sequence>
<dbReference type="RefSeq" id="XP_062715463.1">
    <property type="nucleotide sequence ID" value="XM_062859479.1"/>
</dbReference>
<feature type="domain" description="Distal membrane-arm assembly complex protein 1-like" evidence="3">
    <location>
        <begin position="60"/>
        <end position="106"/>
    </location>
</feature>
<dbReference type="EnsemblMetazoa" id="AALFPA23_010285.R14339">
    <property type="protein sequence ID" value="AALFPA23_010285.P14339"/>
    <property type="gene ID" value="AALFPA23_010285"/>
</dbReference>
<dbReference type="InterPro" id="IPR028036">
    <property type="entry name" value="DMAC1-like_dom"/>
</dbReference>
<keyword evidence="2" id="KW-1133">Transmembrane helix</keyword>
<accession>A0ABM1YLN3</accession>
<dbReference type="Proteomes" id="UP000069940">
    <property type="component" value="Unassembled WGS sequence"/>
</dbReference>
<keyword evidence="2" id="KW-0472">Membrane</keyword>
<organism evidence="4 5">
    <name type="scientific">Aedes albopictus</name>
    <name type="common">Asian tiger mosquito</name>
    <name type="synonym">Stegomyia albopicta</name>
    <dbReference type="NCBI Taxonomy" id="7160"/>
    <lineage>
        <taxon>Eukaryota</taxon>
        <taxon>Metazoa</taxon>
        <taxon>Ecdysozoa</taxon>
        <taxon>Arthropoda</taxon>
        <taxon>Hexapoda</taxon>
        <taxon>Insecta</taxon>
        <taxon>Pterygota</taxon>
        <taxon>Neoptera</taxon>
        <taxon>Endopterygota</taxon>
        <taxon>Diptera</taxon>
        <taxon>Nematocera</taxon>
        <taxon>Culicoidea</taxon>
        <taxon>Culicidae</taxon>
        <taxon>Culicinae</taxon>
        <taxon>Aedini</taxon>
        <taxon>Aedes</taxon>
        <taxon>Stegomyia</taxon>
    </lineage>
</organism>
<keyword evidence="2" id="KW-0812">Transmembrane</keyword>